<dbReference type="GO" id="GO:0047291">
    <property type="term" value="F:lactosylceramide alpha-2,3-sialyltransferase activity"/>
    <property type="evidence" value="ECO:0007669"/>
    <property type="project" value="UniProtKB-EC"/>
</dbReference>
<evidence type="ECO:0000256" key="21">
    <source>
        <dbReference type="ARBA" id="ARBA00048050"/>
    </source>
</evidence>
<evidence type="ECO:0000256" key="22">
    <source>
        <dbReference type="ARBA" id="ARBA00048805"/>
    </source>
</evidence>
<evidence type="ECO:0000256" key="20">
    <source>
        <dbReference type="ARBA" id="ARBA00045587"/>
    </source>
</evidence>
<dbReference type="FunFam" id="3.90.1480.20:FF:000006">
    <property type="entry name" value="ST3 beta-galactoside alpha-2,3-sialyltransferase 5"/>
    <property type="match status" value="1"/>
</dbReference>
<evidence type="ECO:0000256" key="16">
    <source>
        <dbReference type="ARBA" id="ARBA00041896"/>
    </source>
</evidence>
<dbReference type="RefSeq" id="XP_006003188.1">
    <property type="nucleotide sequence ID" value="XM_006003126.3"/>
</dbReference>
<evidence type="ECO:0000256" key="3">
    <source>
        <dbReference type="ARBA" id="ARBA00022676"/>
    </source>
</evidence>
<evidence type="ECO:0000256" key="24">
    <source>
        <dbReference type="PIRSR" id="PIRSR005557-2"/>
    </source>
</evidence>
<evidence type="ECO:0000256" key="14">
    <source>
        <dbReference type="ARBA" id="ARBA00039792"/>
    </source>
</evidence>
<evidence type="ECO:0000256" key="6">
    <source>
        <dbReference type="ARBA" id="ARBA00022968"/>
    </source>
</evidence>
<evidence type="ECO:0000256" key="4">
    <source>
        <dbReference type="ARBA" id="ARBA00022679"/>
    </source>
</evidence>
<dbReference type="GO" id="GO:0000139">
    <property type="term" value="C:Golgi membrane"/>
    <property type="evidence" value="ECO:0007669"/>
    <property type="project" value="UniProtKB-SubCell"/>
</dbReference>
<dbReference type="EMBL" id="AFYH01138873">
    <property type="status" value="NOT_ANNOTATED_CDS"/>
    <property type="molecule type" value="Genomic_DNA"/>
</dbReference>
<accession>H3A3T9</accession>
<dbReference type="STRING" id="7897.ENSLACP00000022962"/>
<comment type="catalytic activity">
    <reaction evidence="22">
        <text>ganglioside GA2 (d18:1(4E)/18:0) + CMP-N-acetyl-beta-neuraminate = ganglioside GM2 (d18:1(4E)/18:0) + CMP + H(+)</text>
        <dbReference type="Rhea" id="RHEA:41776"/>
        <dbReference type="ChEBI" id="CHEBI:15378"/>
        <dbReference type="ChEBI" id="CHEBI:57812"/>
        <dbReference type="ChEBI" id="CHEBI:60377"/>
        <dbReference type="ChEBI" id="CHEBI:78485"/>
        <dbReference type="ChEBI" id="CHEBI:78486"/>
    </reaction>
    <physiologicalReaction direction="left-to-right" evidence="22">
        <dbReference type="Rhea" id="RHEA:41777"/>
    </physiologicalReaction>
</comment>
<dbReference type="GO" id="GO:0006688">
    <property type="term" value="P:glycosphingolipid biosynthetic process"/>
    <property type="evidence" value="ECO:0007669"/>
    <property type="project" value="Ensembl"/>
</dbReference>
<dbReference type="InterPro" id="IPR038578">
    <property type="entry name" value="GT29-like_sf"/>
</dbReference>
<evidence type="ECO:0000256" key="1">
    <source>
        <dbReference type="ARBA" id="ARBA00004323"/>
    </source>
</evidence>
<dbReference type="EMBL" id="AFYH01138879">
    <property type="status" value="NOT_ANNOTATED_CDS"/>
    <property type="molecule type" value="Genomic_DNA"/>
</dbReference>
<keyword evidence="5 25" id="KW-0812">Transmembrane</keyword>
<dbReference type="eggNOG" id="KOG2692">
    <property type="taxonomic scope" value="Eukaryota"/>
</dbReference>
<dbReference type="Proteomes" id="UP000008672">
    <property type="component" value="Unassembled WGS sequence"/>
</dbReference>
<dbReference type="RefSeq" id="XP_006003189.1">
    <property type="nucleotide sequence ID" value="XM_006003127.3"/>
</dbReference>
<keyword evidence="7 25" id="KW-1133">Transmembrane helix</keyword>
<dbReference type="HOGENOM" id="CLU_032020_3_2_1"/>
<dbReference type="EC" id="2.4.3.9" evidence="13"/>
<organism evidence="26 27">
    <name type="scientific">Latimeria chalumnae</name>
    <name type="common">Coelacanth</name>
    <dbReference type="NCBI Taxonomy" id="7897"/>
    <lineage>
        <taxon>Eukaryota</taxon>
        <taxon>Metazoa</taxon>
        <taxon>Chordata</taxon>
        <taxon>Craniata</taxon>
        <taxon>Vertebrata</taxon>
        <taxon>Euteleostomi</taxon>
        <taxon>Coelacanthiformes</taxon>
        <taxon>Coelacanthidae</taxon>
        <taxon>Latimeria</taxon>
    </lineage>
</organism>
<keyword evidence="11" id="KW-1015">Disulfide bond</keyword>
<comment type="catalytic activity">
    <reaction evidence="19">
        <text>a beta-D-Gal-(1-&gt;4)-beta-D-Glc-(1&lt;-&gt;1)-Cer(d18:1(4E)) + CMP-N-acetyl-beta-neuraminate = a ganglioside GM3 (d18:1(4E)) + CMP + H(+)</text>
        <dbReference type="Rhea" id="RHEA:18417"/>
        <dbReference type="ChEBI" id="CHEBI:15378"/>
        <dbReference type="ChEBI" id="CHEBI:17950"/>
        <dbReference type="ChEBI" id="CHEBI:57812"/>
        <dbReference type="ChEBI" id="CHEBI:60065"/>
        <dbReference type="ChEBI" id="CHEBI:60377"/>
        <dbReference type="EC" id="2.4.3.9"/>
    </reaction>
    <physiologicalReaction direction="left-to-right" evidence="19">
        <dbReference type="Rhea" id="RHEA:18418"/>
    </physiologicalReaction>
</comment>
<evidence type="ECO:0000256" key="7">
    <source>
        <dbReference type="ARBA" id="ARBA00022989"/>
    </source>
</evidence>
<evidence type="ECO:0000256" key="12">
    <source>
        <dbReference type="ARBA" id="ARBA00023180"/>
    </source>
</evidence>
<gene>
    <name evidence="26" type="primary">ST3GAL5</name>
</gene>
<evidence type="ECO:0000256" key="25">
    <source>
        <dbReference type="SAM" id="Phobius"/>
    </source>
</evidence>
<dbReference type="InterPro" id="IPR001675">
    <property type="entry name" value="Glyco_trans_29"/>
</dbReference>
<evidence type="ECO:0000256" key="17">
    <source>
        <dbReference type="ARBA" id="ARBA00041976"/>
    </source>
</evidence>
<feature type="disulfide bond" evidence="24">
    <location>
        <begin position="140"/>
        <end position="298"/>
    </location>
</feature>
<dbReference type="InterPro" id="IPR012163">
    <property type="entry name" value="Sialyl_trans"/>
</dbReference>
<dbReference type="OrthoDB" id="9055024at2759"/>
<evidence type="ECO:0000256" key="10">
    <source>
        <dbReference type="ARBA" id="ARBA00023136"/>
    </source>
</evidence>
<keyword evidence="6" id="KW-0735">Signal-anchor</keyword>
<dbReference type="EMBL" id="AFYH01138872">
    <property type="status" value="NOT_ANNOTATED_CDS"/>
    <property type="molecule type" value="Genomic_DNA"/>
</dbReference>
<dbReference type="InterPro" id="IPR051142">
    <property type="entry name" value="Glycosyltransferase_29"/>
</dbReference>
<comment type="catalytic activity">
    <reaction evidence="21">
        <text>a beta-D-Gal-(1&lt;-&gt;1')-ceramide + CMP-N-acetyl-beta-neuraminate = N-acetyl-alpha-neuraminosyl-(2-&gt;3)-beta-D-galactosyl-(1&lt;-&gt;1')-ceramide + CMP + H(+)</text>
        <dbReference type="Rhea" id="RHEA:41780"/>
        <dbReference type="ChEBI" id="CHEBI:15378"/>
        <dbReference type="ChEBI" id="CHEBI:57812"/>
        <dbReference type="ChEBI" id="CHEBI:60377"/>
        <dbReference type="ChEBI" id="CHEBI:82643"/>
        <dbReference type="ChEBI" id="CHEBI:143593"/>
    </reaction>
    <physiologicalReaction direction="left-to-right" evidence="21">
        <dbReference type="Rhea" id="RHEA:41781"/>
    </physiologicalReaction>
</comment>
<dbReference type="AlphaFoldDB" id="H3A3T9"/>
<dbReference type="PIRSF" id="PIRSF005557">
    <property type="entry name" value="Sialyl_trans"/>
    <property type="match status" value="1"/>
</dbReference>
<evidence type="ECO:0000256" key="11">
    <source>
        <dbReference type="ARBA" id="ARBA00023157"/>
    </source>
</evidence>
<feature type="transmembrane region" description="Helical" evidence="25">
    <location>
        <begin position="12"/>
        <end position="30"/>
    </location>
</feature>
<keyword evidence="4" id="KW-0808">Transferase</keyword>
<dbReference type="EMBL" id="AFYH01138878">
    <property type="status" value="NOT_ANNOTATED_CDS"/>
    <property type="molecule type" value="Genomic_DNA"/>
</dbReference>
<evidence type="ECO:0000256" key="23">
    <source>
        <dbReference type="ARBA" id="ARBA00049539"/>
    </source>
</evidence>
<proteinExistence type="inferred from homology"/>
<comment type="catalytic activity">
    <reaction evidence="23">
        <text>ganglioside GA1 (d18:1(4E)/18:0) + CMP-N-acetyl-beta-neuraminate = ganglioside GM1 (d18:1(4E)/18:0) + CMP + H(+)</text>
        <dbReference type="Rhea" id="RHEA:41784"/>
        <dbReference type="ChEBI" id="CHEBI:15378"/>
        <dbReference type="ChEBI" id="CHEBI:57812"/>
        <dbReference type="ChEBI" id="CHEBI:60377"/>
        <dbReference type="ChEBI" id="CHEBI:73110"/>
        <dbReference type="ChEBI" id="CHEBI:78484"/>
    </reaction>
    <physiologicalReaction direction="left-to-right" evidence="23">
        <dbReference type="Rhea" id="RHEA:41785"/>
    </physiologicalReaction>
</comment>
<evidence type="ECO:0000256" key="2">
    <source>
        <dbReference type="ARBA" id="ARBA00006003"/>
    </source>
</evidence>
<dbReference type="Ensembl" id="ENSLACT00000004348.1">
    <property type="protein sequence ID" value="ENSLACP00000004310.1"/>
    <property type="gene ID" value="ENSLACG00000003834.2"/>
</dbReference>
<dbReference type="Pfam" id="PF00777">
    <property type="entry name" value="Glyco_transf_29"/>
    <property type="match status" value="1"/>
</dbReference>
<evidence type="ECO:0000256" key="13">
    <source>
        <dbReference type="ARBA" id="ARBA00039111"/>
    </source>
</evidence>
<evidence type="ECO:0000256" key="15">
    <source>
        <dbReference type="ARBA" id="ARBA00041341"/>
    </source>
</evidence>
<dbReference type="CTD" id="8869"/>
<keyword evidence="27" id="KW-1185">Reference proteome</keyword>
<keyword evidence="10 25" id="KW-0472">Membrane</keyword>
<dbReference type="OMA" id="MHYVDPE"/>
<keyword evidence="8" id="KW-0333">Golgi apparatus</keyword>
<reference evidence="26" key="2">
    <citation type="submission" date="2025-05" db="UniProtKB">
        <authorList>
            <consortium name="Ensembl"/>
        </authorList>
    </citation>
    <scope>IDENTIFICATION</scope>
</reference>
<comment type="function">
    <text evidence="20">Transfers the sialyl group (N-acetyl-alpha-neuraminyl or NeuAc) from CMP-NeuAc to the non-reducing terminal galactose (Gal) of glycosphingolipids forming gangliosides (important molecules involved in the regulation of multiple cellular processes, including cell proliferation and differentiation, apoptosis, embryogenesis, development, and oncogenesis). Mainly involved in the biosynthesis of ganglioside GM3 but can also use different glycolipids as substrate acceptors such as D-galactosylceramide (GalCer), asialo-GM2 (GA2) and asialo-GM1 (GA1), although less preferentially than beta-D-Gal-(1-&gt;4)-beta-D-Glc-(1&lt;-&gt;1)-Cer (LacCer).</text>
</comment>
<dbReference type="Bgee" id="ENSLACG00000003834">
    <property type="expression patterns" value="Expressed in post-anal tail muscle and 2 other cell types or tissues"/>
</dbReference>
<dbReference type="EMBL" id="AFYH01138875">
    <property type="status" value="NOT_ANNOTATED_CDS"/>
    <property type="molecule type" value="Genomic_DNA"/>
</dbReference>
<evidence type="ECO:0000313" key="27">
    <source>
        <dbReference type="Proteomes" id="UP000008672"/>
    </source>
</evidence>
<dbReference type="GeneID" id="102352419"/>
<comment type="subcellular location">
    <subcellularLocation>
        <location evidence="1">Golgi apparatus membrane</location>
        <topology evidence="1">Single-pass type II membrane protein</topology>
    </subcellularLocation>
</comment>
<evidence type="ECO:0000256" key="19">
    <source>
        <dbReference type="ARBA" id="ARBA00043651"/>
    </source>
</evidence>
<evidence type="ECO:0000256" key="8">
    <source>
        <dbReference type="ARBA" id="ARBA00023034"/>
    </source>
</evidence>
<dbReference type="PANTHER" id="PTHR13713:SF60">
    <property type="entry name" value="LACTOSYLCERAMIDE ALPHA-2,3-SIALYLTRANSFERASE"/>
    <property type="match status" value="1"/>
</dbReference>
<dbReference type="GeneTree" id="ENSGT00940000157929"/>
<evidence type="ECO:0000256" key="18">
    <source>
        <dbReference type="ARBA" id="ARBA00042545"/>
    </source>
</evidence>
<dbReference type="EMBL" id="AFYH01138876">
    <property type="status" value="NOT_ANNOTATED_CDS"/>
    <property type="molecule type" value="Genomic_DNA"/>
</dbReference>
<keyword evidence="9" id="KW-0443">Lipid metabolism</keyword>
<keyword evidence="12" id="KW-0325">Glycoprotein</keyword>
<reference evidence="27" key="1">
    <citation type="submission" date="2011-08" db="EMBL/GenBank/DDBJ databases">
        <title>The draft genome of Latimeria chalumnae.</title>
        <authorList>
            <person name="Di Palma F."/>
            <person name="Alfoldi J."/>
            <person name="Johnson J."/>
            <person name="Berlin A."/>
            <person name="Gnerre S."/>
            <person name="Jaffe D."/>
            <person name="MacCallum I."/>
            <person name="Young S."/>
            <person name="Walker B.J."/>
            <person name="Lander E."/>
            <person name="Lindblad-Toh K."/>
        </authorList>
    </citation>
    <scope>NUCLEOTIDE SEQUENCE [LARGE SCALE GENOMIC DNA]</scope>
    <source>
        <strain evidence="27">Wild caught</strain>
    </source>
</reference>
<dbReference type="CDD" id="cd23983">
    <property type="entry name" value="GT29_ST3GAL5"/>
    <property type="match status" value="1"/>
</dbReference>
<evidence type="ECO:0000256" key="9">
    <source>
        <dbReference type="ARBA" id="ARBA00023098"/>
    </source>
</evidence>
<dbReference type="EMBL" id="AFYH01138874">
    <property type="status" value="NOT_ANNOTATED_CDS"/>
    <property type="molecule type" value="Genomic_DNA"/>
</dbReference>
<sequence length="368" mass="42215">MKICAFIFKNPVRLAILIVVILISFQYLNYSFTSNYEISNIWKVYRVDPERAKNAQEYAAKVLQQECRSSFAKEKMGTLYHNKYNLHIPVFMTKTVVLNKTVFKYSPPFGFNKYKSTVNELLELLPELPKDIKTKPCKHCVVIGSGGVLRGLGLGNVLDHFDIIIRLNAAPVRGFSNDVGSKTTIRMSYPEGAPKSKHEYHPQTLFVAVMFKSVDFSWLKAMIKNETLSFWSRLFFWQEVATRIPINPSQFRILNPLIVKETALDMLQYPEPRHTLWSWDQNVPTLGATAVVLATHMCDEVSLAGFGYNLSQPHTPLHYYENISMNAMKGQTMHNVTREHLFLQKLVQEGIVTDLSGGIHCKFCKRKR</sequence>
<keyword evidence="3" id="KW-0328">Glycosyltransferase</keyword>
<dbReference type="PANTHER" id="PTHR13713">
    <property type="entry name" value="SIALYLTRANSFERASE"/>
    <property type="match status" value="1"/>
</dbReference>
<comment type="similarity">
    <text evidence="2">Belongs to the glycosyltransferase 29 family.</text>
</comment>
<evidence type="ECO:0000256" key="5">
    <source>
        <dbReference type="ARBA" id="ARBA00022692"/>
    </source>
</evidence>
<dbReference type="Ensembl" id="ENSLACT00000024883.1">
    <property type="protein sequence ID" value="ENSLACP00000022962.1"/>
    <property type="gene ID" value="ENSLACG00000003834.2"/>
</dbReference>
<protein>
    <recommendedName>
        <fullName evidence="14">Lactosylceramide alpha-2,3-sialyltransferase</fullName>
        <ecNumber evidence="13">2.4.3.9</ecNumber>
    </recommendedName>
    <alternativeName>
        <fullName evidence="15">CMP-NeuAc:lactosylceramide alpha-2,3-sialyltransferase</fullName>
    </alternativeName>
    <alternativeName>
        <fullName evidence="18">Ganglioside GM3 synthase</fullName>
    </alternativeName>
    <alternativeName>
        <fullName evidence="17">ST3Gal V</fullName>
    </alternativeName>
    <alternativeName>
        <fullName evidence="16">Sialyltransferase 9</fullName>
    </alternativeName>
</protein>
<dbReference type="EMBL" id="AFYH01138877">
    <property type="status" value="NOT_ANNOTATED_CDS"/>
    <property type="molecule type" value="Genomic_DNA"/>
</dbReference>
<evidence type="ECO:0000313" key="26">
    <source>
        <dbReference type="Ensembl" id="ENSLACP00000004310.1"/>
    </source>
</evidence>
<dbReference type="Gene3D" id="3.90.1480.20">
    <property type="entry name" value="Glycosyl transferase family 29"/>
    <property type="match status" value="1"/>
</dbReference>
<name>H3A3T9_LATCH</name>
<dbReference type="EMBL" id="AFYH01138871">
    <property type="status" value="NOT_ANNOTATED_CDS"/>
    <property type="molecule type" value="Genomic_DNA"/>
</dbReference>